<dbReference type="Proteomes" id="UP000677228">
    <property type="component" value="Unassembled WGS sequence"/>
</dbReference>
<evidence type="ECO:0000313" key="5">
    <source>
        <dbReference type="Proteomes" id="UP000663829"/>
    </source>
</evidence>
<reference evidence="1" key="1">
    <citation type="submission" date="2021-02" db="EMBL/GenBank/DDBJ databases">
        <authorList>
            <person name="Nowell W R."/>
        </authorList>
    </citation>
    <scope>NUCLEOTIDE SEQUENCE</scope>
</reference>
<organism evidence="1 5">
    <name type="scientific">Didymodactylos carnosus</name>
    <dbReference type="NCBI Taxonomy" id="1234261"/>
    <lineage>
        <taxon>Eukaryota</taxon>
        <taxon>Metazoa</taxon>
        <taxon>Spiralia</taxon>
        <taxon>Gnathifera</taxon>
        <taxon>Rotifera</taxon>
        <taxon>Eurotatoria</taxon>
        <taxon>Bdelloidea</taxon>
        <taxon>Philodinida</taxon>
        <taxon>Philodinidae</taxon>
        <taxon>Didymodactylos</taxon>
    </lineage>
</organism>
<protein>
    <submittedName>
        <fullName evidence="1">Uncharacterized protein</fullName>
    </submittedName>
</protein>
<evidence type="ECO:0000313" key="2">
    <source>
        <dbReference type="EMBL" id="CAF1488002.1"/>
    </source>
</evidence>
<dbReference type="EMBL" id="CAJNOQ010013498">
    <property type="protein sequence ID" value="CAF1322796.1"/>
    <property type="molecule type" value="Genomic_DNA"/>
</dbReference>
<accession>A0A815FBD9</accession>
<evidence type="ECO:0000313" key="4">
    <source>
        <dbReference type="EMBL" id="CAF4277578.1"/>
    </source>
</evidence>
<dbReference type="Proteomes" id="UP000682733">
    <property type="component" value="Unassembled WGS sequence"/>
</dbReference>
<proteinExistence type="predicted"/>
<dbReference type="Proteomes" id="UP000681722">
    <property type="component" value="Unassembled WGS sequence"/>
</dbReference>
<dbReference type="OrthoDB" id="10055434at2759"/>
<name>A0A815FBD9_9BILA</name>
<gene>
    <name evidence="1" type="ORF">GPM918_LOCUS29558</name>
    <name evidence="2" type="ORF">OVA965_LOCUS36365</name>
    <name evidence="3" type="ORF">SRO942_LOCUS30143</name>
    <name evidence="4" type="ORF">TMI583_LOCUS37375</name>
</gene>
<dbReference type="AlphaFoldDB" id="A0A815FBD9"/>
<keyword evidence="5" id="KW-1185">Reference proteome</keyword>
<dbReference type="EMBL" id="CAJOBC010048687">
    <property type="protein sequence ID" value="CAF4170210.1"/>
    <property type="molecule type" value="Genomic_DNA"/>
</dbReference>
<dbReference type="EMBL" id="CAJOBA010054770">
    <property type="protein sequence ID" value="CAF4277578.1"/>
    <property type="molecule type" value="Genomic_DNA"/>
</dbReference>
<comment type="caution">
    <text evidence="1">The sequence shown here is derived from an EMBL/GenBank/DDBJ whole genome shotgun (WGS) entry which is preliminary data.</text>
</comment>
<evidence type="ECO:0000313" key="1">
    <source>
        <dbReference type="EMBL" id="CAF1322796.1"/>
    </source>
</evidence>
<dbReference type="Proteomes" id="UP000663829">
    <property type="component" value="Unassembled WGS sequence"/>
</dbReference>
<sequence>MQFSKYGLRCAFHQLSLSRQHLPTEPYDALLHKDIKNAIDVNVQDENLLNENEERCNVFRDDEEKIYKTRSFGFLATFLNCGIICGFDESPRAEGMRRIARHLLRILKAGGKLPPAMLYDCACMFRLFIDKQYGGEYFKKSEHTDFLKNMHLAIDRFHVKNHKRYMCQTVMHPDNEIHQDAFKDIGMLRFYKLLSIKLPRRT</sequence>
<dbReference type="EMBL" id="CAJNOK010032815">
    <property type="protein sequence ID" value="CAF1488002.1"/>
    <property type="molecule type" value="Genomic_DNA"/>
</dbReference>
<evidence type="ECO:0000313" key="3">
    <source>
        <dbReference type="EMBL" id="CAF4170210.1"/>
    </source>
</evidence>